<dbReference type="InterPro" id="IPR007047">
    <property type="entry name" value="Flp_Fap"/>
</dbReference>
<dbReference type="RefSeq" id="WP_377003062.1">
    <property type="nucleotide sequence ID" value="NZ_JBHSLD010000015.1"/>
</dbReference>
<reference evidence="3" key="1">
    <citation type="journal article" date="2019" name="Int. J. Syst. Evol. Microbiol.">
        <title>The Global Catalogue of Microorganisms (GCM) 10K type strain sequencing project: providing services to taxonomists for standard genome sequencing and annotation.</title>
        <authorList>
            <consortium name="The Broad Institute Genomics Platform"/>
            <consortium name="The Broad Institute Genome Sequencing Center for Infectious Disease"/>
            <person name="Wu L."/>
            <person name="Ma J."/>
        </authorList>
    </citation>
    <scope>NUCLEOTIDE SEQUENCE [LARGE SCALE GENOMIC DNA]</scope>
    <source>
        <strain evidence="3">CCUG 43114</strain>
    </source>
</reference>
<gene>
    <name evidence="2" type="ORF">ACFPJ6_16045</name>
</gene>
<accession>A0ABW0GSP7</accession>
<evidence type="ECO:0000313" key="3">
    <source>
        <dbReference type="Proteomes" id="UP001596122"/>
    </source>
</evidence>
<dbReference type="EMBL" id="JBHSLD010000015">
    <property type="protein sequence ID" value="MFC5382279.1"/>
    <property type="molecule type" value="Genomic_DNA"/>
</dbReference>
<name>A0ABW0GSP7_9MICO</name>
<keyword evidence="1" id="KW-1133">Transmembrane helix</keyword>
<dbReference type="Proteomes" id="UP001596122">
    <property type="component" value="Unassembled WGS sequence"/>
</dbReference>
<protein>
    <submittedName>
        <fullName evidence="2">Flp family type IVb pilin</fullName>
    </submittedName>
</protein>
<proteinExistence type="predicted"/>
<keyword evidence="1" id="KW-0472">Membrane</keyword>
<dbReference type="Pfam" id="PF04964">
    <property type="entry name" value="Flp_Fap"/>
    <property type="match status" value="1"/>
</dbReference>
<organism evidence="2 3">
    <name type="scientific">Aquipuribacter nitratireducens</name>
    <dbReference type="NCBI Taxonomy" id="650104"/>
    <lineage>
        <taxon>Bacteria</taxon>
        <taxon>Bacillati</taxon>
        <taxon>Actinomycetota</taxon>
        <taxon>Actinomycetes</taxon>
        <taxon>Micrococcales</taxon>
        <taxon>Intrasporangiaceae</taxon>
        <taxon>Aquipuribacter</taxon>
    </lineage>
</organism>
<keyword evidence="1" id="KW-0812">Transmembrane</keyword>
<feature type="transmembrane region" description="Helical" evidence="1">
    <location>
        <begin position="21"/>
        <end position="41"/>
    </location>
</feature>
<evidence type="ECO:0000256" key="1">
    <source>
        <dbReference type="SAM" id="Phobius"/>
    </source>
</evidence>
<keyword evidence="3" id="KW-1185">Reference proteome</keyword>
<comment type="caution">
    <text evidence="2">The sequence shown here is derived from an EMBL/GenBank/DDBJ whole genome shotgun (WGS) entry which is preliminary data.</text>
</comment>
<sequence length="69" mass="6768">MLARIRTLTARRDAGASAVEYGLLVAAIAAVIITVVVLLGGQLNSIFTGVNDELGTIPGGTGGGVTTGG</sequence>
<evidence type="ECO:0000313" key="2">
    <source>
        <dbReference type="EMBL" id="MFC5382279.1"/>
    </source>
</evidence>